<evidence type="ECO:0000313" key="1">
    <source>
        <dbReference type="EMBL" id="KAA6312218.1"/>
    </source>
</evidence>
<reference evidence="1" key="1">
    <citation type="submission" date="2019-03" db="EMBL/GenBank/DDBJ databases">
        <title>Single cell metagenomics reveals metabolic interactions within the superorganism composed of flagellate Streblomastix strix and complex community of Bacteroidetes bacteria on its surface.</title>
        <authorList>
            <person name="Treitli S.C."/>
            <person name="Kolisko M."/>
            <person name="Husnik F."/>
            <person name="Keeling P."/>
            <person name="Hampl V."/>
        </authorList>
    </citation>
    <scope>NUCLEOTIDE SEQUENCE</scope>
    <source>
        <strain evidence="1">STM</strain>
    </source>
</reference>
<dbReference type="EMBL" id="SNRY01006602">
    <property type="protein sequence ID" value="KAA6312218.1"/>
    <property type="molecule type" value="Genomic_DNA"/>
</dbReference>
<name>A0A5J4PTW8_9ZZZZ</name>
<gene>
    <name evidence="1" type="ORF">EZS27_036808</name>
</gene>
<protein>
    <recommendedName>
        <fullName evidence="2">Transposase IS4-like domain-containing protein</fullName>
    </recommendedName>
</protein>
<dbReference type="AlphaFoldDB" id="A0A5J4PTW8"/>
<sequence>MSYSLFNGSQYEGQTMLSIVEDLVQRFNLEDCVVVADSGLMNSKNMALLESGGYQYIIGARIKNEREEISQWILSLDKKDGCFYELEKLPKTRLIIGYSDKRIKKDRYNRW</sequence>
<comment type="caution">
    <text evidence="1">The sequence shown here is derived from an EMBL/GenBank/DDBJ whole genome shotgun (WGS) entry which is preliminary data.</text>
</comment>
<accession>A0A5J4PTW8</accession>
<proteinExistence type="predicted"/>
<evidence type="ECO:0008006" key="2">
    <source>
        <dbReference type="Google" id="ProtNLM"/>
    </source>
</evidence>
<organism evidence="1">
    <name type="scientific">termite gut metagenome</name>
    <dbReference type="NCBI Taxonomy" id="433724"/>
    <lineage>
        <taxon>unclassified sequences</taxon>
        <taxon>metagenomes</taxon>
        <taxon>organismal metagenomes</taxon>
    </lineage>
</organism>